<proteinExistence type="predicted"/>
<accession>A0ABN8ZW99</accession>
<reference evidence="1" key="1">
    <citation type="submission" date="2023-04" db="EMBL/GenBank/DDBJ databases">
        <authorList>
            <consortium name="ELIXIR-Norway"/>
        </authorList>
    </citation>
    <scope>NUCLEOTIDE SEQUENCE [LARGE SCALE GENOMIC DNA]</scope>
</reference>
<dbReference type="Proteomes" id="UP001176941">
    <property type="component" value="Chromosome 5"/>
</dbReference>
<evidence type="ECO:0000313" key="1">
    <source>
        <dbReference type="EMBL" id="CAI9176024.1"/>
    </source>
</evidence>
<organism evidence="1 2">
    <name type="scientific">Rangifer tarandus platyrhynchus</name>
    <name type="common">Svalbard reindeer</name>
    <dbReference type="NCBI Taxonomy" id="3082113"/>
    <lineage>
        <taxon>Eukaryota</taxon>
        <taxon>Metazoa</taxon>
        <taxon>Chordata</taxon>
        <taxon>Craniata</taxon>
        <taxon>Vertebrata</taxon>
        <taxon>Euteleostomi</taxon>
        <taxon>Mammalia</taxon>
        <taxon>Eutheria</taxon>
        <taxon>Laurasiatheria</taxon>
        <taxon>Artiodactyla</taxon>
        <taxon>Ruminantia</taxon>
        <taxon>Pecora</taxon>
        <taxon>Cervidae</taxon>
        <taxon>Odocoileinae</taxon>
        <taxon>Rangifer</taxon>
    </lineage>
</organism>
<protein>
    <submittedName>
        <fullName evidence="1">Uncharacterized protein</fullName>
    </submittedName>
</protein>
<name>A0ABN8ZW99_RANTA</name>
<dbReference type="EMBL" id="OX459941">
    <property type="protein sequence ID" value="CAI9176024.1"/>
    <property type="molecule type" value="Genomic_DNA"/>
</dbReference>
<keyword evidence="2" id="KW-1185">Reference proteome</keyword>
<evidence type="ECO:0000313" key="2">
    <source>
        <dbReference type="Proteomes" id="UP001176941"/>
    </source>
</evidence>
<sequence length="106" mass="11612">MMLSGCTHSSLPRVQIAGPLDAGASPLLGTEDVVCDMGRNWWRGRLDLQEEEQAGCQQTAVRCPISRDVGAQLTWLQATLIIPSLSLAPRSTVWLWSESQLHCDPP</sequence>
<gene>
    <name evidence="1" type="ORF">MRATA1EN1_LOCUS24986</name>
</gene>